<feature type="domain" description="Mandelate racemase/muconate lactonizing enzyme C-terminal" evidence="4">
    <location>
        <begin position="149"/>
        <end position="249"/>
    </location>
</feature>
<dbReference type="SUPFAM" id="SSF54826">
    <property type="entry name" value="Enolase N-terminal domain-like"/>
    <property type="match status" value="1"/>
</dbReference>
<dbReference type="Gene3D" id="3.30.390.10">
    <property type="entry name" value="Enolase-like, N-terminal domain"/>
    <property type="match status" value="1"/>
</dbReference>
<dbReference type="InterPro" id="IPR029065">
    <property type="entry name" value="Enolase_C-like"/>
</dbReference>
<dbReference type="SFLD" id="SFLDS00001">
    <property type="entry name" value="Enolase"/>
    <property type="match status" value="1"/>
</dbReference>
<keyword evidence="2" id="KW-0479">Metal-binding</keyword>
<dbReference type="Pfam" id="PF13378">
    <property type="entry name" value="MR_MLE_C"/>
    <property type="match status" value="1"/>
</dbReference>
<evidence type="ECO:0000313" key="6">
    <source>
        <dbReference type="Proteomes" id="UP000198757"/>
    </source>
</evidence>
<reference evidence="6" key="1">
    <citation type="submission" date="2016-10" db="EMBL/GenBank/DDBJ databases">
        <authorList>
            <person name="Varghese N."/>
            <person name="Submissions S."/>
        </authorList>
    </citation>
    <scope>NUCLEOTIDE SEQUENCE [LARGE SCALE GENOMIC DNA]</scope>
    <source>
        <strain evidence="6">DSM 25811 / CCM 8410 / LMG 26954 / E90</strain>
    </source>
</reference>
<dbReference type="PANTHER" id="PTHR13794:SF58">
    <property type="entry name" value="MITOCHONDRIAL ENOLASE SUPERFAMILY MEMBER 1"/>
    <property type="match status" value="1"/>
</dbReference>
<dbReference type="InterPro" id="IPR046945">
    <property type="entry name" value="RHMD-like"/>
</dbReference>
<dbReference type="SUPFAM" id="SSF51604">
    <property type="entry name" value="Enolase C-terminal domain-like"/>
    <property type="match status" value="1"/>
</dbReference>
<dbReference type="PANTHER" id="PTHR13794">
    <property type="entry name" value="ENOLASE SUPERFAMILY, MANDELATE RACEMASE"/>
    <property type="match status" value="1"/>
</dbReference>
<dbReference type="OrthoDB" id="9796450at2"/>
<dbReference type="Pfam" id="PF02746">
    <property type="entry name" value="MR_MLE_N"/>
    <property type="match status" value="1"/>
</dbReference>
<dbReference type="GO" id="GO:0009063">
    <property type="term" value="P:amino acid catabolic process"/>
    <property type="evidence" value="ECO:0007669"/>
    <property type="project" value="InterPro"/>
</dbReference>
<proteinExistence type="predicted"/>
<organism evidence="5 6">
    <name type="scientific">Niabella drilacis (strain DSM 25811 / CCM 8410 / CCUG 62505 / LMG 26954 / E90)</name>
    <dbReference type="NCBI Taxonomy" id="1285928"/>
    <lineage>
        <taxon>Bacteria</taxon>
        <taxon>Pseudomonadati</taxon>
        <taxon>Bacteroidota</taxon>
        <taxon>Chitinophagia</taxon>
        <taxon>Chitinophagales</taxon>
        <taxon>Chitinophagaceae</taxon>
        <taxon>Niabella</taxon>
    </lineage>
</organism>
<dbReference type="InterPro" id="IPR018110">
    <property type="entry name" value="Mandel_Rmase/mucon_lact_enz_CS"/>
</dbReference>
<dbReference type="InterPro" id="IPR013341">
    <property type="entry name" value="Mandelate_racemase_N_dom"/>
</dbReference>
<keyword evidence="6" id="KW-1185">Reference proteome</keyword>
<evidence type="ECO:0000313" key="5">
    <source>
        <dbReference type="EMBL" id="SDC99133.1"/>
    </source>
</evidence>
<comment type="cofactor">
    <cofactor evidence="1">
        <name>Mg(2+)</name>
        <dbReference type="ChEBI" id="CHEBI:18420"/>
    </cofactor>
</comment>
<dbReference type="InterPro" id="IPR036849">
    <property type="entry name" value="Enolase-like_C_sf"/>
</dbReference>
<dbReference type="CDD" id="cd03316">
    <property type="entry name" value="MR_like"/>
    <property type="match status" value="1"/>
</dbReference>
<dbReference type="Proteomes" id="UP000198757">
    <property type="component" value="Unassembled WGS sequence"/>
</dbReference>
<dbReference type="Gene3D" id="3.20.20.120">
    <property type="entry name" value="Enolase-like C-terminal domain"/>
    <property type="match status" value="1"/>
</dbReference>
<accession>A0A1G6R402</accession>
<dbReference type="AlphaFoldDB" id="A0A1G6R402"/>
<dbReference type="GO" id="GO:0016854">
    <property type="term" value="F:racemase and epimerase activity"/>
    <property type="evidence" value="ECO:0007669"/>
    <property type="project" value="UniProtKB-ARBA"/>
</dbReference>
<evidence type="ECO:0000256" key="2">
    <source>
        <dbReference type="ARBA" id="ARBA00022723"/>
    </source>
</evidence>
<dbReference type="RefSeq" id="WP_090390113.1">
    <property type="nucleotide sequence ID" value="NZ_FMZO01000005.1"/>
</dbReference>
<dbReference type="GO" id="GO:0016836">
    <property type="term" value="F:hydro-lyase activity"/>
    <property type="evidence" value="ECO:0007669"/>
    <property type="project" value="TreeGrafter"/>
</dbReference>
<dbReference type="InterPro" id="IPR013342">
    <property type="entry name" value="Mandelate_racemase_C"/>
</dbReference>
<sequence>MQQIDSEVFCIIRAQIRVLEPVTVVTPFQDATMGPFHTFGLSILTIEDKDGNVGEAPVFNTYINILERCLFPILFHHNGQPYERLYHLLYWSIRNEGFRGQAAALLGQLDMALHDLAARRSGQPLYKYLNGGRNWARMYGSGGGTNYSLQELETEMRRLLDAGASCVKIKVGGNFGTKMAEDVERVKFVRALIGNKIQLAVDANQIWTLAQALEFMDKVSGQDIAWLEEPIHSAAYAEIEKLCKRSAVKIAYGESERTAKMFPALVNAGVTHLQPVPTQLGGIQEWQEVRDLALKNNLDFSSGGYSLYTVSLLTTAPDDWPVEYLYSIMHGLEQYFMLHPQWKNGRFILPDIEGLPIRIDWDYWQRNNRILRQHTWTKENVARYEPAVNM</sequence>
<dbReference type="GO" id="GO:0016052">
    <property type="term" value="P:carbohydrate catabolic process"/>
    <property type="evidence" value="ECO:0007669"/>
    <property type="project" value="TreeGrafter"/>
</dbReference>
<evidence type="ECO:0000259" key="4">
    <source>
        <dbReference type="SMART" id="SM00922"/>
    </source>
</evidence>
<dbReference type="STRING" id="1285928.SAMN04487894_105129"/>
<dbReference type="GO" id="GO:0000287">
    <property type="term" value="F:magnesium ion binding"/>
    <property type="evidence" value="ECO:0007669"/>
    <property type="project" value="TreeGrafter"/>
</dbReference>
<protein>
    <submittedName>
        <fullName evidence="5">L-alanine-DL-glutamate epimerase</fullName>
    </submittedName>
</protein>
<dbReference type="PROSITE" id="PS00909">
    <property type="entry name" value="MR_MLE_2"/>
    <property type="match status" value="1"/>
</dbReference>
<dbReference type="SMART" id="SM00922">
    <property type="entry name" value="MR_MLE"/>
    <property type="match status" value="1"/>
</dbReference>
<dbReference type="InterPro" id="IPR029017">
    <property type="entry name" value="Enolase-like_N"/>
</dbReference>
<evidence type="ECO:0000256" key="1">
    <source>
        <dbReference type="ARBA" id="ARBA00001946"/>
    </source>
</evidence>
<name>A0A1G6R402_NIADE</name>
<dbReference type="EMBL" id="FMZO01000005">
    <property type="protein sequence ID" value="SDC99133.1"/>
    <property type="molecule type" value="Genomic_DNA"/>
</dbReference>
<gene>
    <name evidence="5" type="ORF">SAMN04487894_105129</name>
</gene>
<evidence type="ECO:0000256" key="3">
    <source>
        <dbReference type="ARBA" id="ARBA00022842"/>
    </source>
</evidence>
<keyword evidence="3" id="KW-0460">Magnesium</keyword>